<keyword evidence="6" id="KW-0472">Membrane</keyword>
<dbReference type="GeneID" id="111110524"/>
<dbReference type="AlphaFoldDB" id="A0A8B8BIJ6"/>
<accession>A0A8B8BIJ6</accession>
<dbReference type="Gene3D" id="2.170.140.10">
    <property type="entry name" value="Chitin binding domain"/>
    <property type="match status" value="1"/>
</dbReference>
<dbReference type="SUPFAM" id="SSF57625">
    <property type="entry name" value="Invertebrate chitin-binding proteins"/>
    <property type="match status" value="1"/>
</dbReference>
<dbReference type="Proteomes" id="UP000694844">
    <property type="component" value="Chromosome 8"/>
</dbReference>
<keyword evidence="4" id="KW-0829">Tyrosine-protein kinase</keyword>
<dbReference type="GO" id="GO:0005576">
    <property type="term" value="C:extracellular region"/>
    <property type="evidence" value="ECO:0007669"/>
    <property type="project" value="InterPro"/>
</dbReference>
<evidence type="ECO:0000256" key="2">
    <source>
        <dbReference type="ARBA" id="ARBA00022679"/>
    </source>
</evidence>
<dbReference type="KEGG" id="cvn:111110524"/>
<reference evidence="9" key="1">
    <citation type="submission" date="2025-08" db="UniProtKB">
        <authorList>
            <consortium name="RefSeq"/>
        </authorList>
    </citation>
    <scope>IDENTIFICATION</scope>
    <source>
        <tissue evidence="9">Whole sample</tissue>
    </source>
</reference>
<sequence>MRNGSCPEPCQTKLASRVHQVVNTGMSDPDLYITDSCQPVLWNCTARTTLIDPCSCYQYYECRGHGNGVVARTCPSGTAYDHQTKTCPNKVSVVPTQCRPSVPWDRCGLNEVEKEVLIQRCENKSLAITTTTQNPVTISGDKELNGNEAGFVIGAVFGALFLIVVILIVIAVILRRYRKRNKGKLTTKRSVQNPEYNFQPEPNLEEAEETYHVIDDNMNDPTYSSDSGNTKPPSLPKRGQDLDLNGGSTKITGVFPQMSLHNSDTLTTQNDSNRPNVQNGTITIYDNGSDSLHSTGSQGQQQDSNYIAIFPQDNAVKNTREKHSAFNNLFIISSGEST</sequence>
<dbReference type="InterPro" id="IPR002557">
    <property type="entry name" value="Chitin-bd_dom"/>
</dbReference>
<feature type="transmembrane region" description="Helical" evidence="6">
    <location>
        <begin position="151"/>
        <end position="174"/>
    </location>
</feature>
<gene>
    <name evidence="9" type="primary">LOC111110524</name>
</gene>
<keyword evidence="2" id="KW-0808">Transferase</keyword>
<dbReference type="Gene3D" id="6.10.250.2930">
    <property type="match status" value="1"/>
</dbReference>
<feature type="region of interest" description="Disordered" evidence="5">
    <location>
        <begin position="185"/>
        <end position="204"/>
    </location>
</feature>
<dbReference type="GO" id="GO:0008061">
    <property type="term" value="F:chitin binding"/>
    <property type="evidence" value="ECO:0007669"/>
    <property type="project" value="InterPro"/>
</dbReference>
<evidence type="ECO:0000256" key="5">
    <source>
        <dbReference type="SAM" id="MobiDB-lite"/>
    </source>
</evidence>
<dbReference type="EC" id="2.7.10.1" evidence="1"/>
<dbReference type="RefSeq" id="XP_022302776.1">
    <property type="nucleotide sequence ID" value="XM_022447068.1"/>
</dbReference>
<evidence type="ECO:0000256" key="3">
    <source>
        <dbReference type="ARBA" id="ARBA00022777"/>
    </source>
</evidence>
<organism evidence="8 9">
    <name type="scientific">Crassostrea virginica</name>
    <name type="common">Eastern oyster</name>
    <dbReference type="NCBI Taxonomy" id="6565"/>
    <lineage>
        <taxon>Eukaryota</taxon>
        <taxon>Metazoa</taxon>
        <taxon>Spiralia</taxon>
        <taxon>Lophotrochozoa</taxon>
        <taxon>Mollusca</taxon>
        <taxon>Bivalvia</taxon>
        <taxon>Autobranchia</taxon>
        <taxon>Pteriomorphia</taxon>
        <taxon>Ostreida</taxon>
        <taxon>Ostreoidea</taxon>
        <taxon>Ostreidae</taxon>
        <taxon>Crassostrea</taxon>
    </lineage>
</organism>
<dbReference type="Pfam" id="PF01607">
    <property type="entry name" value="CBM_14"/>
    <property type="match status" value="1"/>
</dbReference>
<evidence type="ECO:0000313" key="8">
    <source>
        <dbReference type="Proteomes" id="UP000694844"/>
    </source>
</evidence>
<feature type="region of interest" description="Disordered" evidence="5">
    <location>
        <begin position="263"/>
        <end position="300"/>
    </location>
</feature>
<evidence type="ECO:0000313" key="9">
    <source>
        <dbReference type="RefSeq" id="XP_022302776.1"/>
    </source>
</evidence>
<proteinExistence type="predicted"/>
<feature type="domain" description="Chitin-binding type-2" evidence="7">
    <location>
        <begin position="41"/>
        <end position="100"/>
    </location>
</feature>
<evidence type="ECO:0000256" key="4">
    <source>
        <dbReference type="ARBA" id="ARBA00023137"/>
    </source>
</evidence>
<feature type="region of interest" description="Disordered" evidence="5">
    <location>
        <begin position="216"/>
        <end position="243"/>
    </location>
</feature>
<evidence type="ECO:0000256" key="1">
    <source>
        <dbReference type="ARBA" id="ARBA00011902"/>
    </source>
</evidence>
<dbReference type="InterPro" id="IPR044912">
    <property type="entry name" value="Egfr_JX_dom"/>
</dbReference>
<keyword evidence="8" id="KW-1185">Reference proteome</keyword>
<dbReference type="InterPro" id="IPR036508">
    <property type="entry name" value="Chitin-bd_dom_sf"/>
</dbReference>
<dbReference type="OrthoDB" id="6134638at2759"/>
<keyword evidence="3" id="KW-0418">Kinase</keyword>
<dbReference type="GO" id="GO:0004714">
    <property type="term" value="F:transmembrane receptor protein tyrosine kinase activity"/>
    <property type="evidence" value="ECO:0007669"/>
    <property type="project" value="UniProtKB-EC"/>
</dbReference>
<evidence type="ECO:0000259" key="7">
    <source>
        <dbReference type="PROSITE" id="PS50940"/>
    </source>
</evidence>
<keyword evidence="6" id="KW-0812">Transmembrane</keyword>
<protein>
    <recommendedName>
        <fullName evidence="1">receptor protein-tyrosine kinase</fullName>
        <ecNumber evidence="1">2.7.10.1</ecNumber>
    </recommendedName>
</protein>
<feature type="compositionally biased region" description="Polar residues" evidence="5">
    <location>
        <begin position="219"/>
        <end position="232"/>
    </location>
</feature>
<dbReference type="PROSITE" id="PS50940">
    <property type="entry name" value="CHIT_BIND_II"/>
    <property type="match status" value="1"/>
</dbReference>
<keyword evidence="6" id="KW-1133">Transmembrane helix</keyword>
<evidence type="ECO:0000256" key="6">
    <source>
        <dbReference type="SAM" id="Phobius"/>
    </source>
</evidence>
<name>A0A8B8BIJ6_CRAVI</name>